<evidence type="ECO:0000313" key="3">
    <source>
        <dbReference type="EMBL" id="NKZ38901.1"/>
    </source>
</evidence>
<dbReference type="InterPro" id="IPR036388">
    <property type="entry name" value="WH-like_DNA-bd_sf"/>
</dbReference>
<dbReference type="EMBL" id="JAAZQD010000003">
    <property type="protein sequence ID" value="NKZ38901.1"/>
    <property type="molecule type" value="Genomic_DNA"/>
</dbReference>
<dbReference type="SUPFAM" id="SSF46785">
    <property type="entry name" value="Winged helix' DNA-binding domain"/>
    <property type="match status" value="1"/>
</dbReference>
<dbReference type="InterPro" id="IPR005149">
    <property type="entry name" value="Tscrpt_reg_PadR_N"/>
</dbReference>
<evidence type="ECO:0000259" key="2">
    <source>
        <dbReference type="Pfam" id="PF03551"/>
    </source>
</evidence>
<keyword evidence="4" id="KW-1185">Reference proteome</keyword>
<gene>
    <name evidence="3" type="ORF">HF690_08000</name>
</gene>
<organism evidence="3 4">
    <name type="scientific">Oleiagrimonas citrea</name>
    <dbReference type="NCBI Taxonomy" id="1665687"/>
    <lineage>
        <taxon>Bacteria</taxon>
        <taxon>Pseudomonadati</taxon>
        <taxon>Pseudomonadota</taxon>
        <taxon>Gammaproteobacteria</taxon>
        <taxon>Lysobacterales</taxon>
        <taxon>Rhodanobacteraceae</taxon>
        <taxon>Oleiagrimonas</taxon>
    </lineage>
</organism>
<proteinExistence type="predicted"/>
<accession>A0A846ZN65</accession>
<feature type="region of interest" description="Disordered" evidence="1">
    <location>
        <begin position="1"/>
        <end position="37"/>
    </location>
</feature>
<dbReference type="InterPro" id="IPR036390">
    <property type="entry name" value="WH_DNA-bd_sf"/>
</dbReference>
<feature type="domain" description="Transcription regulator PadR N-terminal" evidence="2">
    <location>
        <begin position="58"/>
        <end position="128"/>
    </location>
</feature>
<feature type="compositionally biased region" description="Gly residues" evidence="1">
    <location>
        <begin position="1"/>
        <end position="10"/>
    </location>
</feature>
<reference evidence="3 4" key="1">
    <citation type="journal article" date="2017" name="Int. J. Syst. Evol. Microbiol.">
        <title>Oleiagrimonas citrea sp. nov., a marine bacterium isolated from tidal flat sediment and emended description of the genus Oleiagrimonas Fang et al. 2015 and Oleiagrimonas soli.</title>
        <authorList>
            <person name="Yang S.H."/>
            <person name="Seo H.S."/>
            <person name="Seong C.N."/>
            <person name="Kwon K.K."/>
        </authorList>
    </citation>
    <scope>NUCLEOTIDE SEQUENCE [LARGE SCALE GENOMIC DNA]</scope>
    <source>
        <strain evidence="3 4">MEBiC09124</strain>
    </source>
</reference>
<dbReference type="PANTHER" id="PTHR43252">
    <property type="entry name" value="TRANSCRIPTIONAL REGULATOR YQJI"/>
    <property type="match status" value="1"/>
</dbReference>
<name>A0A846ZN65_9GAMM</name>
<dbReference type="AlphaFoldDB" id="A0A846ZN65"/>
<dbReference type="PANTHER" id="PTHR43252:SF7">
    <property type="entry name" value="TRANSCRIPTIONAL REGULATOR YQJI"/>
    <property type="match status" value="1"/>
</dbReference>
<dbReference type="Proteomes" id="UP000541636">
    <property type="component" value="Unassembled WGS sequence"/>
</dbReference>
<evidence type="ECO:0000256" key="1">
    <source>
        <dbReference type="SAM" id="MobiDB-lite"/>
    </source>
</evidence>
<protein>
    <submittedName>
        <fullName evidence="3">PadR family transcriptional regulator</fullName>
    </submittedName>
</protein>
<dbReference type="Pfam" id="PF03551">
    <property type="entry name" value="PadR"/>
    <property type="match status" value="1"/>
</dbReference>
<evidence type="ECO:0000313" key="4">
    <source>
        <dbReference type="Proteomes" id="UP000541636"/>
    </source>
</evidence>
<comment type="caution">
    <text evidence="3">The sequence shown here is derived from an EMBL/GenBank/DDBJ whole genome shotgun (WGS) entry which is preliminary data.</text>
</comment>
<dbReference type="Gene3D" id="1.10.10.10">
    <property type="entry name" value="Winged helix-like DNA-binding domain superfamily/Winged helix DNA-binding domain"/>
    <property type="match status" value="1"/>
</dbReference>
<sequence>MFGNGCGQRGGIRHEASGRGRHGGGRHGRDGDDFDFGGPRGGRFGGRVFGHGDLKLVLLSLIEERPRHGYELIRTIEEMFDGTYAPSPGAVYPTLTMLEEMDYARIEQSEEGGRKRYAITDAGRAFLDENRVAVETVLERMQETAETMSRMRSPMSIRKAMRDLKHALMARREHWSTEEADRILTILKKAAKDVRGDA</sequence>